<reference evidence="1" key="1">
    <citation type="journal article" date="2020" name="Nature">
        <title>Giant virus diversity and host interactions through global metagenomics.</title>
        <authorList>
            <person name="Schulz F."/>
            <person name="Roux S."/>
            <person name="Paez-Espino D."/>
            <person name="Jungbluth S."/>
            <person name="Walsh D.A."/>
            <person name="Denef V.J."/>
            <person name="McMahon K.D."/>
            <person name="Konstantinidis K.T."/>
            <person name="Eloe-Fadrosh E.A."/>
            <person name="Kyrpides N.C."/>
            <person name="Woyke T."/>
        </authorList>
    </citation>
    <scope>NUCLEOTIDE SEQUENCE</scope>
    <source>
        <strain evidence="1">GVMAG-M-3300023184-86</strain>
    </source>
</reference>
<protein>
    <submittedName>
        <fullName evidence="1">Uncharacterized protein</fullName>
    </submittedName>
</protein>
<organism evidence="1">
    <name type="scientific">viral metagenome</name>
    <dbReference type="NCBI Taxonomy" id="1070528"/>
    <lineage>
        <taxon>unclassified sequences</taxon>
        <taxon>metagenomes</taxon>
        <taxon>organismal metagenomes</taxon>
    </lineage>
</organism>
<sequence length="303" mass="35245">MTTLIYNKETITPESIIAFNPSSKGLNDAHNKTRENIVGAIINNKIPETYYQIPEWLALEISIITYLQQLDTTRKYRRAVCSHKGGRKFNFDFGIKVYYEDGSQTDYNIELKFNASTIDETPQFVSPMKPSQYMSNVYEDYYYDNYLSQLAVESGLELPSRESYMKQIHTNNPKCMKPFQDLYYMGCKQSSQYTGDPTHIKFYETAKKLSHESITSFIEKTELNIEALSEYLLTSQNNKIYMLYSGTQFIVQRPNMDDYYIENVTKNPEKNRYDCVSKTGVKMNVLLRWKNGNGIAFPAFQIS</sequence>
<accession>A0A6C0IGF8</accession>
<name>A0A6C0IGF8_9ZZZZ</name>
<evidence type="ECO:0000313" key="1">
    <source>
        <dbReference type="EMBL" id="QHT91899.1"/>
    </source>
</evidence>
<dbReference type="AlphaFoldDB" id="A0A6C0IGF8"/>
<proteinExistence type="predicted"/>
<dbReference type="EMBL" id="MN740171">
    <property type="protein sequence ID" value="QHT91899.1"/>
    <property type="molecule type" value="Genomic_DNA"/>
</dbReference>